<dbReference type="PANTHER" id="PTHR32083:SF48">
    <property type="entry name" value="TRANS-GOLGI NETWORK-LOCALIZED SYP41-INTERACTING PROTEIN 1"/>
    <property type="match status" value="1"/>
</dbReference>
<feature type="compositionally biased region" description="Polar residues" evidence="3">
    <location>
        <begin position="654"/>
        <end position="664"/>
    </location>
</feature>
<feature type="region of interest" description="Disordered" evidence="3">
    <location>
        <begin position="615"/>
        <end position="664"/>
    </location>
</feature>
<feature type="compositionally biased region" description="Acidic residues" evidence="3">
    <location>
        <begin position="228"/>
        <end position="237"/>
    </location>
</feature>
<reference evidence="4" key="2">
    <citation type="journal article" date="2023" name="IMA Fungus">
        <title>Comparative genomic study of the Penicillium genus elucidates a diverse pangenome and 15 lateral gene transfer events.</title>
        <authorList>
            <person name="Petersen C."/>
            <person name="Sorensen T."/>
            <person name="Nielsen M.R."/>
            <person name="Sondergaard T.E."/>
            <person name="Sorensen J.L."/>
            <person name="Fitzpatrick D.A."/>
            <person name="Frisvad J.C."/>
            <person name="Nielsen K.L."/>
        </authorList>
    </citation>
    <scope>NUCLEOTIDE SEQUENCE</scope>
    <source>
        <strain evidence="4">IBT 34128</strain>
    </source>
</reference>
<dbReference type="OrthoDB" id="3911405at2759"/>
<keyword evidence="1 2" id="KW-0175">Coiled coil</keyword>
<dbReference type="GeneID" id="81391804"/>
<evidence type="ECO:0000256" key="1">
    <source>
        <dbReference type="ARBA" id="ARBA00023054"/>
    </source>
</evidence>
<sequence length="832" mass="92908">MANTGYTSPFPTSHDTIGQSTLVTPLFMPSSPPQHSPSLPAESPRSAGSPVRERTTTNTATNDDDHEHNHQDHRDNEVQNLSPPLSPVSPSGSDLDARLADYTLDFSQFPSGQFAIDGDDAELLPDLKNDAQDELSDVGGPHDFTANMEKYLMGGDEDIANDLSEDEAEMQPALASEHNPVGSRQPAVEEEADSGEYSECGPPVDMSTPSHMLHRASALAKQSTHLEDIEEYPEDVSQDQLSPSARKQSMTSGSDAGSEERNEGLSHRITQLKNATRNRDEQWQHDHERELEADPTEEQIRELQEELQRKNERMQELLAASKGGSQDPSLESLKNGDIAVFFDRLRMHEASGFMPRIRELENKIQELVSQSSLEAERVETIAHLRQQIDHHQEQLKKRDATLDETTAKLRETTQANEGELQEKDAEIERLNRELGRLNDDHHSLEERFTKLETRNRPLEEKNQTLEVDLTRVQSQVEAQENALKAVAADFPAPSHSTFSEILDLIKEINGPDPSFPVKDKRAEEGDAKLLGQQVLKLQDAMHEAQAAQKAANAESSQLREQLSESQALVEAIETENARLTTRVDELTTTMNKSQHELTRAREEHARSLETIARLQEDKITEPPSPPLSPSIAQGTVHSESSGPAPNTAALEASHQAQLRSLQTAHATAVSTLRASHSESMRKVCNSLTQSKQREADLRAEFETTRDTANKQISQLRQSHKSKIKHLEAALAARDEANAEVDQRIAASVRKIELKWERRLNLVLNDRDRLAKVLMTLWGAQDEKNSDNSNNKNKKENHRHDGDRAHAKDGQAYRYKYANKNKARGREKGSLGG</sequence>
<name>A0A9W9FRG8_9EURO</name>
<evidence type="ECO:0000256" key="3">
    <source>
        <dbReference type="SAM" id="MobiDB-lite"/>
    </source>
</evidence>
<evidence type="ECO:0008006" key="6">
    <source>
        <dbReference type="Google" id="ProtNLM"/>
    </source>
</evidence>
<evidence type="ECO:0000313" key="5">
    <source>
        <dbReference type="Proteomes" id="UP001141434"/>
    </source>
</evidence>
<accession>A0A9W9FRG8</accession>
<feature type="region of interest" description="Disordered" evidence="3">
    <location>
        <begin position="1"/>
        <end position="96"/>
    </location>
</feature>
<feature type="compositionally biased region" description="Basic and acidic residues" evidence="3">
    <location>
        <begin position="63"/>
        <end position="77"/>
    </location>
</feature>
<feature type="compositionally biased region" description="Polar residues" evidence="3">
    <location>
        <begin position="630"/>
        <end position="644"/>
    </location>
</feature>
<feature type="coiled-coil region" evidence="2">
    <location>
        <begin position="357"/>
        <end position="489"/>
    </location>
</feature>
<dbReference type="EMBL" id="JAPMSZ010000004">
    <property type="protein sequence ID" value="KAJ5104707.1"/>
    <property type="molecule type" value="Genomic_DNA"/>
</dbReference>
<dbReference type="PANTHER" id="PTHR32083">
    <property type="entry name" value="CILIA AND FLAGELLA-ASSOCIATED PROTEIN 58-RELATED"/>
    <property type="match status" value="1"/>
</dbReference>
<evidence type="ECO:0000256" key="2">
    <source>
        <dbReference type="SAM" id="Coils"/>
    </source>
</evidence>
<dbReference type="RefSeq" id="XP_056513703.1">
    <property type="nucleotide sequence ID" value="XM_056652636.1"/>
</dbReference>
<feature type="compositionally biased region" description="Basic and acidic residues" evidence="3">
    <location>
        <begin position="823"/>
        <end position="832"/>
    </location>
</feature>
<feature type="region of interest" description="Disordered" evidence="3">
    <location>
        <begin position="781"/>
        <end position="832"/>
    </location>
</feature>
<protein>
    <recommendedName>
        <fullName evidence="6">Spindle pole body associated protein SnaD</fullName>
    </recommendedName>
</protein>
<comment type="caution">
    <text evidence="4">The sequence shown here is derived from an EMBL/GenBank/DDBJ whole genome shotgun (WGS) entry which is preliminary data.</text>
</comment>
<feature type="compositionally biased region" description="Polar residues" evidence="3">
    <location>
        <begin position="1"/>
        <end position="23"/>
    </location>
</feature>
<evidence type="ECO:0000313" key="4">
    <source>
        <dbReference type="EMBL" id="KAJ5104707.1"/>
    </source>
</evidence>
<dbReference type="AlphaFoldDB" id="A0A9W9FRG8"/>
<feature type="region of interest" description="Disordered" evidence="3">
    <location>
        <begin position="162"/>
        <end position="332"/>
    </location>
</feature>
<organism evidence="4 5">
    <name type="scientific">Penicillium alfredii</name>
    <dbReference type="NCBI Taxonomy" id="1506179"/>
    <lineage>
        <taxon>Eukaryota</taxon>
        <taxon>Fungi</taxon>
        <taxon>Dikarya</taxon>
        <taxon>Ascomycota</taxon>
        <taxon>Pezizomycotina</taxon>
        <taxon>Eurotiomycetes</taxon>
        <taxon>Eurotiomycetidae</taxon>
        <taxon>Eurotiales</taxon>
        <taxon>Aspergillaceae</taxon>
        <taxon>Penicillium</taxon>
    </lineage>
</organism>
<dbReference type="Gene3D" id="1.10.287.1490">
    <property type="match status" value="1"/>
</dbReference>
<keyword evidence="5" id="KW-1185">Reference proteome</keyword>
<feature type="compositionally biased region" description="Basic and acidic residues" evidence="3">
    <location>
        <begin position="277"/>
        <end position="315"/>
    </location>
</feature>
<feature type="compositionally biased region" description="Polar residues" evidence="3">
    <location>
        <begin position="238"/>
        <end position="255"/>
    </location>
</feature>
<reference evidence="4" key="1">
    <citation type="submission" date="2022-11" db="EMBL/GenBank/DDBJ databases">
        <authorList>
            <person name="Petersen C."/>
        </authorList>
    </citation>
    <scope>NUCLEOTIDE SEQUENCE</scope>
    <source>
        <strain evidence="4">IBT 34128</strain>
    </source>
</reference>
<feature type="compositionally biased region" description="Basic and acidic residues" evidence="3">
    <location>
        <begin position="797"/>
        <end position="810"/>
    </location>
</feature>
<gene>
    <name evidence="4" type="ORF">NUU61_002054</name>
</gene>
<proteinExistence type="predicted"/>
<dbReference type="Proteomes" id="UP001141434">
    <property type="component" value="Unassembled WGS sequence"/>
</dbReference>
<dbReference type="GO" id="GO:0005856">
    <property type="term" value="C:cytoskeleton"/>
    <property type="evidence" value="ECO:0007669"/>
    <property type="project" value="TreeGrafter"/>
</dbReference>